<dbReference type="Proteomes" id="UP000625735">
    <property type="component" value="Unassembled WGS sequence"/>
</dbReference>
<gene>
    <name evidence="2" type="ORF">GCM10011343_03250</name>
</gene>
<sequence length="129" mass="13959">MCSSDDDNNSSNNPNITDVNNNVVNGTWKVTLFSEDGANQTSNYAGYDFTFAANNVLTAVNSSNTMTGSWTTGTDDSTPKMVINFTVINGPFEEISEDWRILSSSSTKLELKHISGGDGSVDLLTFQKN</sequence>
<organism evidence="2 3">
    <name type="scientific">Flavobacterium orientale</name>
    <dbReference type="NCBI Taxonomy" id="1756020"/>
    <lineage>
        <taxon>Bacteria</taxon>
        <taxon>Pseudomonadati</taxon>
        <taxon>Bacteroidota</taxon>
        <taxon>Flavobacteriia</taxon>
        <taxon>Flavobacteriales</taxon>
        <taxon>Flavobacteriaceae</taxon>
        <taxon>Flavobacterium</taxon>
    </lineage>
</organism>
<name>A0A916XVV7_9FLAO</name>
<comment type="caution">
    <text evidence="2">The sequence shown here is derived from an EMBL/GenBank/DDBJ whole genome shotgun (WGS) entry which is preliminary data.</text>
</comment>
<feature type="compositionally biased region" description="Low complexity" evidence="1">
    <location>
        <begin position="9"/>
        <end position="20"/>
    </location>
</feature>
<keyword evidence="3" id="KW-1185">Reference proteome</keyword>
<evidence type="ECO:0000313" key="3">
    <source>
        <dbReference type="Proteomes" id="UP000625735"/>
    </source>
</evidence>
<dbReference type="AlphaFoldDB" id="A0A916XVV7"/>
<protein>
    <recommendedName>
        <fullName evidence="4">Lipocalin-like domain-containing protein</fullName>
    </recommendedName>
</protein>
<evidence type="ECO:0000256" key="1">
    <source>
        <dbReference type="SAM" id="MobiDB-lite"/>
    </source>
</evidence>
<accession>A0A916XVV7</accession>
<evidence type="ECO:0008006" key="4">
    <source>
        <dbReference type="Google" id="ProtNLM"/>
    </source>
</evidence>
<proteinExistence type="predicted"/>
<feature type="region of interest" description="Disordered" evidence="1">
    <location>
        <begin position="1"/>
        <end position="20"/>
    </location>
</feature>
<reference evidence="2" key="1">
    <citation type="journal article" date="2014" name="Int. J. Syst. Evol. Microbiol.">
        <title>Complete genome sequence of Corynebacterium casei LMG S-19264T (=DSM 44701T), isolated from a smear-ripened cheese.</title>
        <authorList>
            <consortium name="US DOE Joint Genome Institute (JGI-PGF)"/>
            <person name="Walter F."/>
            <person name="Albersmeier A."/>
            <person name="Kalinowski J."/>
            <person name="Ruckert C."/>
        </authorList>
    </citation>
    <scope>NUCLEOTIDE SEQUENCE</scope>
    <source>
        <strain evidence="2">CGMCC 1.12506</strain>
    </source>
</reference>
<reference evidence="2" key="2">
    <citation type="submission" date="2020-09" db="EMBL/GenBank/DDBJ databases">
        <authorList>
            <person name="Sun Q."/>
            <person name="Zhou Y."/>
        </authorList>
    </citation>
    <scope>NUCLEOTIDE SEQUENCE</scope>
    <source>
        <strain evidence="2">CGMCC 1.12506</strain>
    </source>
</reference>
<dbReference type="EMBL" id="BMFG01000001">
    <property type="protein sequence ID" value="GGD15654.1"/>
    <property type="molecule type" value="Genomic_DNA"/>
</dbReference>
<evidence type="ECO:0000313" key="2">
    <source>
        <dbReference type="EMBL" id="GGD15654.1"/>
    </source>
</evidence>